<dbReference type="SMART" id="SM00510">
    <property type="entry name" value="TFS2M"/>
    <property type="match status" value="1"/>
</dbReference>
<evidence type="ECO:0000313" key="10">
    <source>
        <dbReference type="Proteomes" id="UP001271007"/>
    </source>
</evidence>
<dbReference type="Proteomes" id="UP001271007">
    <property type="component" value="Unassembled WGS sequence"/>
</dbReference>
<feature type="compositionally biased region" description="Basic and acidic residues" evidence="7">
    <location>
        <begin position="183"/>
        <end position="201"/>
    </location>
</feature>
<feature type="region of interest" description="Disordered" evidence="7">
    <location>
        <begin position="725"/>
        <end position="800"/>
    </location>
</feature>
<evidence type="ECO:0000256" key="3">
    <source>
        <dbReference type="ARBA" id="ARBA00021616"/>
    </source>
</evidence>
<evidence type="ECO:0000313" key="9">
    <source>
        <dbReference type="EMBL" id="KAK3050601.1"/>
    </source>
</evidence>
<feature type="region of interest" description="Disordered" evidence="7">
    <location>
        <begin position="365"/>
        <end position="510"/>
    </location>
</feature>
<dbReference type="SUPFAM" id="SSF46942">
    <property type="entry name" value="Elongation factor TFIIS domain 2"/>
    <property type="match status" value="1"/>
</dbReference>
<evidence type="ECO:0000256" key="2">
    <source>
        <dbReference type="ARBA" id="ARBA00011050"/>
    </source>
</evidence>
<dbReference type="InterPro" id="IPR019786">
    <property type="entry name" value="Zinc_finger_PHD-type_CS"/>
</dbReference>
<dbReference type="CDD" id="cd21538">
    <property type="entry name" value="SPOC_TFIIS"/>
    <property type="match status" value="1"/>
</dbReference>
<dbReference type="InterPro" id="IPR001965">
    <property type="entry name" value="Znf_PHD"/>
</dbReference>
<dbReference type="Pfam" id="PF07500">
    <property type="entry name" value="TFIIS_M"/>
    <property type="match status" value="1"/>
</dbReference>
<dbReference type="InterPro" id="IPR003618">
    <property type="entry name" value="TFIIS_cen_dom"/>
</dbReference>
<sequence length="867" mass="94820">MADEPRRSGRATKGQHTHKPSSSSPAPSLPKTTKSAKSKASKKSSEPTPTPSEAQNEDDEGDEVRCICGNNNPADKRAFIGCDDCGVWQHNICMGIAEDEDDIPSGYACEECSPQDHRETLQAMARGERIWEVRNKIYANEKKAGRNRKGKKDPGWLKKDVPAEEGTIEESTEQGAGSKRKRASDEAGKAQSEEPERTVKDEAEDEDEKPSRLARQEKRRKSAVPSTVDPETEIVGIEQLPSDRQKIVTALSKIIADDITSRSKAGAYRIPDGHTAKSLGEHHALRIEYSLKMNHGETTSEGYRTQFRTLNANMKKNKMLIEQLLKKSLTSDELSTMSSSDMASEELQKERAAMKEQLDRQAIVTETEGPRYRRTHKGDELIEDENAQMGQVSNTIAQPVRERTSLADTDMADASDPTRALDGAASPRRTNSQAAPPLTVNTRGESSAGMHERRQSSQQFDMNSIWGKSAQSPTSASATAPRPMQMPPRRRSSIPQQQQEGSGTKVDADVDRMLQDDDDEAYSPAEYTDPDAIVWRGKLVQSTDSGSPTVRARWVAGRDIISTVSWDKLLPDHLNIDGRLAIDKAEDYLCSLQYSSSSDVSVLAFTPSDDADGEGFDAFYNYFRSRQRYAVVKEDKPAMVKDLYIIPYEPGESFPPHVGMLEVNHIAEKPLQQKCLLATFVIGRAPGTPPVDQRQVSGAATASASAAPQTGENGQQVLPQHMRAATQGPAGSPMNPSNPTFSPSANNAGFQQPQQPAGYGSGIPPNPYTPTPPGAAHTQAPPPAWPQQAQQPYPGPPPQAVPHYANPLIYEILGPLLDCSTAQAVVNADPTIGHEKLIHLRQILEDDESTRTDIRRLGEKLGTRGGD</sequence>
<organism evidence="9 10">
    <name type="scientific">Extremus antarcticus</name>
    <dbReference type="NCBI Taxonomy" id="702011"/>
    <lineage>
        <taxon>Eukaryota</taxon>
        <taxon>Fungi</taxon>
        <taxon>Dikarya</taxon>
        <taxon>Ascomycota</taxon>
        <taxon>Pezizomycotina</taxon>
        <taxon>Dothideomycetes</taxon>
        <taxon>Dothideomycetidae</taxon>
        <taxon>Mycosphaerellales</taxon>
        <taxon>Extremaceae</taxon>
        <taxon>Extremus</taxon>
    </lineage>
</organism>
<evidence type="ECO:0000259" key="8">
    <source>
        <dbReference type="PROSITE" id="PS51321"/>
    </source>
</evidence>
<keyword evidence="6" id="KW-0862">Zinc</keyword>
<feature type="region of interest" description="Disordered" evidence="7">
    <location>
        <begin position="688"/>
        <end position="713"/>
    </location>
</feature>
<dbReference type="Pfam" id="PF07744">
    <property type="entry name" value="SPOC"/>
    <property type="match status" value="1"/>
</dbReference>
<evidence type="ECO:0000256" key="1">
    <source>
        <dbReference type="ARBA" id="ARBA00002311"/>
    </source>
</evidence>
<dbReference type="GO" id="GO:0000977">
    <property type="term" value="F:RNA polymerase II transcription regulatory region sequence-specific DNA binding"/>
    <property type="evidence" value="ECO:0007669"/>
    <property type="project" value="TreeGrafter"/>
</dbReference>
<reference evidence="9" key="1">
    <citation type="submission" date="2023-04" db="EMBL/GenBank/DDBJ databases">
        <title>Black Yeasts Isolated from many extreme environments.</title>
        <authorList>
            <person name="Coleine C."/>
            <person name="Stajich J.E."/>
            <person name="Selbmann L."/>
        </authorList>
    </citation>
    <scope>NUCLEOTIDE SEQUENCE</scope>
    <source>
        <strain evidence="9">CCFEE 5312</strain>
    </source>
</reference>
<keyword evidence="4" id="KW-0479">Metal-binding</keyword>
<evidence type="ECO:0000256" key="7">
    <source>
        <dbReference type="SAM" id="MobiDB-lite"/>
    </source>
</evidence>
<dbReference type="InterPro" id="IPR011011">
    <property type="entry name" value="Znf_FYVE_PHD"/>
</dbReference>
<dbReference type="InterPro" id="IPR055499">
    <property type="entry name" value="DUF7071"/>
</dbReference>
<keyword evidence="10" id="KW-1185">Reference proteome</keyword>
<dbReference type="InterPro" id="IPR012921">
    <property type="entry name" value="SPOC_C"/>
</dbReference>
<dbReference type="SUPFAM" id="SSF57903">
    <property type="entry name" value="FYVE/PHD zinc finger"/>
    <property type="match status" value="1"/>
</dbReference>
<feature type="compositionally biased region" description="Polar residues" evidence="7">
    <location>
        <begin position="428"/>
        <end position="445"/>
    </location>
</feature>
<dbReference type="GO" id="GO:0008270">
    <property type="term" value="F:zinc ion binding"/>
    <property type="evidence" value="ECO:0007669"/>
    <property type="project" value="UniProtKB-KW"/>
</dbReference>
<dbReference type="PROSITE" id="PS01359">
    <property type="entry name" value="ZF_PHD_1"/>
    <property type="match status" value="1"/>
</dbReference>
<dbReference type="InterPro" id="IPR013083">
    <property type="entry name" value="Znf_RING/FYVE/PHD"/>
</dbReference>
<dbReference type="GO" id="GO:0031564">
    <property type="term" value="P:transcription antitermination"/>
    <property type="evidence" value="ECO:0007669"/>
    <property type="project" value="TreeGrafter"/>
</dbReference>
<feature type="domain" description="TFIIS central" evidence="8">
    <location>
        <begin position="243"/>
        <end position="370"/>
    </location>
</feature>
<feature type="compositionally biased region" description="Low complexity" evidence="7">
    <location>
        <begin position="697"/>
        <end position="707"/>
    </location>
</feature>
<dbReference type="PROSITE" id="PS51321">
    <property type="entry name" value="TFIIS_CENTRAL"/>
    <property type="match status" value="1"/>
</dbReference>
<feature type="compositionally biased region" description="Low complexity" evidence="7">
    <location>
        <begin position="20"/>
        <end position="33"/>
    </location>
</feature>
<dbReference type="GO" id="GO:0031440">
    <property type="term" value="P:regulation of mRNA 3'-end processing"/>
    <property type="evidence" value="ECO:0007669"/>
    <property type="project" value="TreeGrafter"/>
</dbReference>
<dbReference type="Gene3D" id="1.10.472.30">
    <property type="entry name" value="Transcription elongation factor S-II, central domain"/>
    <property type="match status" value="1"/>
</dbReference>
<dbReference type="PANTHER" id="PTHR11477">
    <property type="entry name" value="TRANSCRIPTION FACTOR S-II ZINC FINGER DOMAIN-CONTAINING PROTEIN"/>
    <property type="match status" value="1"/>
</dbReference>
<comment type="function">
    <text evidence="1">Negative regulator of transcription elongation.</text>
</comment>
<dbReference type="AlphaFoldDB" id="A0AAJ0DB07"/>
<dbReference type="Gene3D" id="3.30.40.10">
    <property type="entry name" value="Zinc/RING finger domain, C3HC4 (zinc finger)"/>
    <property type="match status" value="1"/>
</dbReference>
<evidence type="ECO:0000256" key="6">
    <source>
        <dbReference type="ARBA" id="ARBA00022833"/>
    </source>
</evidence>
<feature type="compositionally biased region" description="Polar residues" evidence="7">
    <location>
        <begin position="388"/>
        <end position="397"/>
    </location>
</feature>
<dbReference type="Pfam" id="PF00628">
    <property type="entry name" value="PHD"/>
    <property type="match status" value="1"/>
</dbReference>
<feature type="region of interest" description="Disordered" evidence="7">
    <location>
        <begin position="143"/>
        <end position="234"/>
    </location>
</feature>
<dbReference type="GO" id="GO:0001139">
    <property type="term" value="F:RNA polymerase II complex recruiting activity"/>
    <property type="evidence" value="ECO:0007669"/>
    <property type="project" value="TreeGrafter"/>
</dbReference>
<comment type="similarity">
    <text evidence="2">Belongs to the BYE1 family.</text>
</comment>
<feature type="region of interest" description="Disordered" evidence="7">
    <location>
        <begin position="1"/>
        <end position="68"/>
    </location>
</feature>
<protein>
    <recommendedName>
        <fullName evidence="3">Transcription factor BYE1</fullName>
    </recommendedName>
</protein>
<dbReference type="GO" id="GO:0006362">
    <property type="term" value="P:transcription elongation by RNA polymerase I"/>
    <property type="evidence" value="ECO:0007669"/>
    <property type="project" value="TreeGrafter"/>
</dbReference>
<dbReference type="GO" id="GO:0005634">
    <property type="term" value="C:nucleus"/>
    <property type="evidence" value="ECO:0007669"/>
    <property type="project" value="TreeGrafter"/>
</dbReference>
<feature type="compositionally biased region" description="Polar residues" evidence="7">
    <location>
        <begin position="734"/>
        <end position="755"/>
    </location>
</feature>
<dbReference type="EMBL" id="JAWDJX010000031">
    <property type="protein sequence ID" value="KAK3050601.1"/>
    <property type="molecule type" value="Genomic_DNA"/>
</dbReference>
<accession>A0AAJ0DB07</accession>
<dbReference type="PANTHER" id="PTHR11477:SF11">
    <property type="entry name" value="TRANSCRIPTION FACTOR BYE1"/>
    <property type="match status" value="1"/>
</dbReference>
<dbReference type="InterPro" id="IPR036575">
    <property type="entry name" value="TFIIS_cen_dom_sf"/>
</dbReference>
<evidence type="ECO:0000256" key="5">
    <source>
        <dbReference type="ARBA" id="ARBA00022771"/>
    </source>
</evidence>
<dbReference type="SMART" id="SM00249">
    <property type="entry name" value="PHD"/>
    <property type="match status" value="1"/>
</dbReference>
<feature type="compositionally biased region" description="Low complexity" evidence="7">
    <location>
        <begin position="469"/>
        <end position="483"/>
    </location>
</feature>
<keyword evidence="5" id="KW-0863">Zinc-finger</keyword>
<dbReference type="Pfam" id="PF23257">
    <property type="entry name" value="DUF7071"/>
    <property type="match status" value="1"/>
</dbReference>
<name>A0AAJ0DB07_9PEZI</name>
<evidence type="ECO:0000256" key="4">
    <source>
        <dbReference type="ARBA" id="ARBA00022723"/>
    </source>
</evidence>
<feature type="compositionally biased region" description="Pro residues" evidence="7">
    <location>
        <begin position="764"/>
        <end position="773"/>
    </location>
</feature>
<feature type="compositionally biased region" description="Basic and acidic residues" evidence="7">
    <location>
        <begin position="152"/>
        <end position="162"/>
    </location>
</feature>
<gene>
    <name evidence="9" type="primary">BYE1</name>
    <name evidence="9" type="ORF">LTR09_008241</name>
</gene>
<dbReference type="GO" id="GO:0006368">
    <property type="term" value="P:transcription elongation by RNA polymerase II"/>
    <property type="evidence" value="ECO:0007669"/>
    <property type="project" value="TreeGrafter"/>
</dbReference>
<dbReference type="InterPro" id="IPR019787">
    <property type="entry name" value="Znf_PHD-finger"/>
</dbReference>
<comment type="caution">
    <text evidence="9">The sequence shown here is derived from an EMBL/GenBank/DDBJ whole genome shotgun (WGS) entry which is preliminary data.</text>
</comment>
<proteinExistence type="inferred from homology"/>
<feature type="compositionally biased region" description="Basic residues" evidence="7">
    <location>
        <begin position="8"/>
        <end position="19"/>
    </location>
</feature>